<accession>A0AAJ6QRQ8</accession>
<dbReference type="RefSeq" id="XP_003741722.1">
    <property type="nucleotide sequence ID" value="XM_003741674.1"/>
</dbReference>
<dbReference type="GO" id="GO:0071339">
    <property type="term" value="C:MLL1 complex"/>
    <property type="evidence" value="ECO:0007669"/>
    <property type="project" value="TreeGrafter"/>
</dbReference>
<dbReference type="PANTHER" id="PTHR21397:SF2">
    <property type="entry name" value="CHROMATIN COMPLEXES SUBUNIT BAP18"/>
    <property type="match status" value="1"/>
</dbReference>
<name>A0AAJ6QRQ8_9ACAR</name>
<proteinExistence type="predicted"/>
<evidence type="ECO:0000313" key="2">
    <source>
        <dbReference type="Proteomes" id="UP000694867"/>
    </source>
</evidence>
<dbReference type="InterPro" id="IPR009057">
    <property type="entry name" value="Homeodomain-like_sf"/>
</dbReference>
<evidence type="ECO:0000313" key="3">
    <source>
        <dbReference type="RefSeq" id="XP_003741722.1"/>
    </source>
</evidence>
<protein>
    <submittedName>
        <fullName evidence="3">Chromatin complexes subunit BAP18</fullName>
    </submittedName>
</protein>
<keyword evidence="2" id="KW-1185">Reference proteome</keyword>
<dbReference type="PANTHER" id="PTHR21397">
    <property type="entry name" value="CHROMATIN COMPLEXES SUBUNIT BAP18-RELATED"/>
    <property type="match status" value="1"/>
</dbReference>
<dbReference type="KEGG" id="goe:100899074"/>
<dbReference type="SUPFAM" id="SSF46689">
    <property type="entry name" value="Homeodomain-like"/>
    <property type="match status" value="1"/>
</dbReference>
<dbReference type="Proteomes" id="UP000694867">
    <property type="component" value="Unplaced"/>
</dbReference>
<reference evidence="3" key="1">
    <citation type="submission" date="2025-08" db="UniProtKB">
        <authorList>
            <consortium name="RefSeq"/>
        </authorList>
    </citation>
    <scope>IDENTIFICATION</scope>
</reference>
<dbReference type="GO" id="GO:0016589">
    <property type="term" value="C:NURF complex"/>
    <property type="evidence" value="ECO:0007669"/>
    <property type="project" value="TreeGrafter"/>
</dbReference>
<dbReference type="Gene3D" id="1.10.10.60">
    <property type="entry name" value="Homeodomain-like"/>
    <property type="match status" value="1"/>
</dbReference>
<dbReference type="GeneID" id="100899074"/>
<comment type="subcellular location">
    <subcellularLocation>
        <location evidence="1">Nucleus</location>
    </subcellularLocation>
</comment>
<dbReference type="AlphaFoldDB" id="A0AAJ6QRQ8"/>
<dbReference type="InterPro" id="IPR001005">
    <property type="entry name" value="SANT/Myb"/>
</dbReference>
<organism evidence="2 3">
    <name type="scientific">Galendromus occidentalis</name>
    <name type="common">western predatory mite</name>
    <dbReference type="NCBI Taxonomy" id="34638"/>
    <lineage>
        <taxon>Eukaryota</taxon>
        <taxon>Metazoa</taxon>
        <taxon>Ecdysozoa</taxon>
        <taxon>Arthropoda</taxon>
        <taxon>Chelicerata</taxon>
        <taxon>Arachnida</taxon>
        <taxon>Acari</taxon>
        <taxon>Parasitiformes</taxon>
        <taxon>Mesostigmata</taxon>
        <taxon>Gamasina</taxon>
        <taxon>Phytoseioidea</taxon>
        <taxon>Phytoseiidae</taxon>
        <taxon>Typhlodrominae</taxon>
        <taxon>Galendromus</taxon>
    </lineage>
</organism>
<gene>
    <name evidence="3" type="primary">LOC100899074</name>
</gene>
<dbReference type="CDD" id="cd00167">
    <property type="entry name" value="SANT"/>
    <property type="match status" value="1"/>
</dbReference>
<evidence type="ECO:0000256" key="1">
    <source>
        <dbReference type="ARBA" id="ARBA00004123"/>
    </source>
</evidence>
<sequence>MNNAEIAAKVGDVFTAAGNAFSQLGELSTQLYSNTDQNLVGGKWTEEEIEMLRLAVRRFSDDLKKLSECIKSRAVLQIKTNMKRKAVETASLPAKKTIAPNNGTKQGPSVTIKKESSQQAALAATILAQQKQTSADITLNMLNATESEVDVVGLTETHKLEYDSN</sequence>